<sequence length="354" mass="36893">MAAPDDTAGKPAKKSVMKPTAAAAHSASQPERPSGTPAAVTAGGLPPRLIWLIVGIIVVAVAVIVGIWVYLPDLFVPDNVQPTDADPNARVTAEISARSPLGVLSGAVMAAAAAAIGVVVSHHTASLTRATLEETRRSNDLTDQRAVAGARDERFTKAVEQLGHTAAAVRLGAMHSLARLAGEDRERVPTVIDILCAYLRQPFHHPDHDAPAASVGAPTDAAQGQDAGEEVDGGTNAASKTAALQAQPDGWTPADERERELRDAEAEVRRTAQRLITATLALLDEDAPPVEVNLRGAKLLDDFLLTGQRVGRVDLTRVYLTGTLQLGVDAHVHGSLLLGEGAYIGGGLWLGEGA</sequence>
<gene>
    <name evidence="3" type="ORF">CLV37_12424</name>
</gene>
<feature type="non-terminal residue" evidence="3">
    <location>
        <position position="354"/>
    </location>
</feature>
<feature type="region of interest" description="Disordered" evidence="1">
    <location>
        <begin position="207"/>
        <end position="259"/>
    </location>
</feature>
<organism evidence="3 4">
    <name type="scientific">Kineococcus rhizosphaerae</name>
    <dbReference type="NCBI Taxonomy" id="559628"/>
    <lineage>
        <taxon>Bacteria</taxon>
        <taxon>Bacillati</taxon>
        <taxon>Actinomycetota</taxon>
        <taxon>Actinomycetes</taxon>
        <taxon>Kineosporiales</taxon>
        <taxon>Kineosporiaceae</taxon>
        <taxon>Kineococcus</taxon>
    </lineage>
</organism>
<feature type="region of interest" description="Disordered" evidence="1">
    <location>
        <begin position="1"/>
        <end position="39"/>
    </location>
</feature>
<protein>
    <recommendedName>
        <fullName evidence="5">Pentapeptide repeat protein</fullName>
    </recommendedName>
</protein>
<comment type="caution">
    <text evidence="3">The sequence shown here is derived from an EMBL/GenBank/DDBJ whole genome shotgun (WGS) entry which is preliminary data.</text>
</comment>
<feature type="transmembrane region" description="Helical" evidence="2">
    <location>
        <begin position="101"/>
        <end position="120"/>
    </location>
</feature>
<evidence type="ECO:0000313" key="3">
    <source>
        <dbReference type="EMBL" id="PRY08429.1"/>
    </source>
</evidence>
<name>A0A2T0QTN4_9ACTN</name>
<accession>A0A2T0QTN4</accession>
<proteinExistence type="predicted"/>
<keyword evidence="2" id="KW-0812">Transmembrane</keyword>
<dbReference type="Proteomes" id="UP000238083">
    <property type="component" value="Unassembled WGS sequence"/>
</dbReference>
<dbReference type="EMBL" id="PVZF01000024">
    <property type="protein sequence ID" value="PRY08429.1"/>
    <property type="molecule type" value="Genomic_DNA"/>
</dbReference>
<evidence type="ECO:0000313" key="4">
    <source>
        <dbReference type="Proteomes" id="UP000238083"/>
    </source>
</evidence>
<keyword evidence="2" id="KW-0472">Membrane</keyword>
<dbReference type="AlphaFoldDB" id="A0A2T0QTN4"/>
<evidence type="ECO:0000256" key="1">
    <source>
        <dbReference type="SAM" id="MobiDB-lite"/>
    </source>
</evidence>
<feature type="transmembrane region" description="Helical" evidence="2">
    <location>
        <begin position="49"/>
        <end position="71"/>
    </location>
</feature>
<keyword evidence="4" id="KW-1185">Reference proteome</keyword>
<evidence type="ECO:0008006" key="5">
    <source>
        <dbReference type="Google" id="ProtNLM"/>
    </source>
</evidence>
<reference evidence="3 4" key="1">
    <citation type="submission" date="2018-03" db="EMBL/GenBank/DDBJ databases">
        <title>Genomic Encyclopedia of Archaeal and Bacterial Type Strains, Phase II (KMG-II): from individual species to whole genera.</title>
        <authorList>
            <person name="Goeker M."/>
        </authorList>
    </citation>
    <scope>NUCLEOTIDE SEQUENCE [LARGE SCALE GENOMIC DNA]</scope>
    <source>
        <strain evidence="3 4">DSM 19711</strain>
    </source>
</reference>
<evidence type="ECO:0000256" key="2">
    <source>
        <dbReference type="SAM" id="Phobius"/>
    </source>
</evidence>
<keyword evidence="2" id="KW-1133">Transmembrane helix</keyword>